<dbReference type="GO" id="GO:0005261">
    <property type="term" value="F:monoatomic cation channel activity"/>
    <property type="evidence" value="ECO:0007669"/>
    <property type="project" value="TreeGrafter"/>
</dbReference>
<proteinExistence type="predicted"/>
<keyword evidence="2" id="KW-0732">Signal</keyword>
<reference evidence="4" key="1">
    <citation type="journal article" date="2013" name="Nature">
        <title>Pan genome of the phytoplankton Emiliania underpins its global distribution.</title>
        <authorList>
            <person name="Read B.A."/>
            <person name="Kegel J."/>
            <person name="Klute M.J."/>
            <person name="Kuo A."/>
            <person name="Lefebvre S.C."/>
            <person name="Maumus F."/>
            <person name="Mayer C."/>
            <person name="Miller J."/>
            <person name="Monier A."/>
            <person name="Salamov A."/>
            <person name="Young J."/>
            <person name="Aguilar M."/>
            <person name="Claverie J.M."/>
            <person name="Frickenhaus S."/>
            <person name="Gonzalez K."/>
            <person name="Herman E.K."/>
            <person name="Lin Y.C."/>
            <person name="Napier J."/>
            <person name="Ogata H."/>
            <person name="Sarno A.F."/>
            <person name="Shmutz J."/>
            <person name="Schroeder D."/>
            <person name="de Vargas C."/>
            <person name="Verret F."/>
            <person name="von Dassow P."/>
            <person name="Valentin K."/>
            <person name="Van de Peer Y."/>
            <person name="Wheeler G."/>
            <person name="Dacks J.B."/>
            <person name="Delwiche C.F."/>
            <person name="Dyhrman S.T."/>
            <person name="Glockner G."/>
            <person name="John U."/>
            <person name="Richards T."/>
            <person name="Worden A.Z."/>
            <person name="Zhang X."/>
            <person name="Grigoriev I.V."/>
            <person name="Allen A.E."/>
            <person name="Bidle K."/>
            <person name="Borodovsky M."/>
            <person name="Bowler C."/>
            <person name="Brownlee C."/>
            <person name="Cock J.M."/>
            <person name="Elias M."/>
            <person name="Gladyshev V.N."/>
            <person name="Groth M."/>
            <person name="Guda C."/>
            <person name="Hadaegh A."/>
            <person name="Iglesias-Rodriguez M.D."/>
            <person name="Jenkins J."/>
            <person name="Jones B.M."/>
            <person name="Lawson T."/>
            <person name="Leese F."/>
            <person name="Lindquist E."/>
            <person name="Lobanov A."/>
            <person name="Lomsadze A."/>
            <person name="Malik S.B."/>
            <person name="Marsh M.E."/>
            <person name="Mackinder L."/>
            <person name="Mock T."/>
            <person name="Mueller-Roeber B."/>
            <person name="Pagarete A."/>
            <person name="Parker M."/>
            <person name="Probert I."/>
            <person name="Quesneville H."/>
            <person name="Raines C."/>
            <person name="Rensing S.A."/>
            <person name="Riano-Pachon D.M."/>
            <person name="Richier S."/>
            <person name="Rokitta S."/>
            <person name="Shiraiwa Y."/>
            <person name="Soanes D.M."/>
            <person name="van der Giezen M."/>
            <person name="Wahlund T.M."/>
            <person name="Williams B."/>
            <person name="Wilson W."/>
            <person name="Wolfe G."/>
            <person name="Wurch L.L."/>
        </authorList>
    </citation>
    <scope>NUCLEOTIDE SEQUENCE</scope>
</reference>
<dbReference type="PANTHER" id="PTHR13800:SF43">
    <property type="entry name" value="ION_TRANS DOMAIN-CONTAINING PROTEIN"/>
    <property type="match status" value="1"/>
</dbReference>
<feature type="signal peptide" evidence="2">
    <location>
        <begin position="1"/>
        <end position="16"/>
    </location>
</feature>
<dbReference type="Proteomes" id="UP000013827">
    <property type="component" value="Unassembled WGS sequence"/>
</dbReference>
<evidence type="ECO:0008006" key="5">
    <source>
        <dbReference type="Google" id="ProtNLM"/>
    </source>
</evidence>
<evidence type="ECO:0000313" key="3">
    <source>
        <dbReference type="EnsemblProtists" id="EOD37096"/>
    </source>
</evidence>
<keyword evidence="4" id="KW-1185">Reference proteome</keyword>
<accession>A0A0D3KMW1</accession>
<feature type="transmembrane region" description="Helical" evidence="1">
    <location>
        <begin position="127"/>
        <end position="148"/>
    </location>
</feature>
<reference evidence="3" key="2">
    <citation type="submission" date="2024-10" db="UniProtKB">
        <authorList>
            <consortium name="EnsemblProtists"/>
        </authorList>
    </citation>
    <scope>IDENTIFICATION</scope>
</reference>
<name>A0A0D3KMW1_EMIH1</name>
<dbReference type="InterPro" id="IPR050927">
    <property type="entry name" value="TRPM"/>
</dbReference>
<dbReference type="RefSeq" id="XP_005789525.1">
    <property type="nucleotide sequence ID" value="XM_005789468.1"/>
</dbReference>
<evidence type="ECO:0000256" key="1">
    <source>
        <dbReference type="SAM" id="Phobius"/>
    </source>
</evidence>
<dbReference type="PaxDb" id="2903-EOD37096"/>
<dbReference type="PANTHER" id="PTHR13800">
    <property type="entry name" value="TRANSIENT RECEPTOR POTENTIAL CATION CHANNEL, SUBFAMILY M, MEMBER 6"/>
    <property type="match status" value="1"/>
</dbReference>
<feature type="chain" id="PRO_5044267616" description="Ion transport domain-containing protein" evidence="2">
    <location>
        <begin position="17"/>
        <end position="283"/>
    </location>
</feature>
<sequence>MLAISLLGLMLRFVETLMFVPAVGEVLMILRYMIVDSWPVMVILFYFTFVCAVLFQTSLPMSDKYQHFNGPMWSHALWAALGEFRSPWEIEFKEKFYHDNYADAGCGDAEEPVPCEMDVRTALFFNWLPLLVWVFAFFTTVYLVNLMIAKMTTTYETIAGDHIFYLAMFESEFVLEYKDALGAPPPFNIIVLLGRGLAFVINLVPLPPEKWGHRLRRSYEKVQQRVVKNLSTRVHKRATALNGYSVKMGRVATMRMQVQLFPLVRRLAEVTLHPGGYTTRPQA</sequence>
<organism evidence="3 4">
    <name type="scientific">Emiliania huxleyi (strain CCMP1516)</name>
    <dbReference type="NCBI Taxonomy" id="280463"/>
    <lineage>
        <taxon>Eukaryota</taxon>
        <taxon>Haptista</taxon>
        <taxon>Haptophyta</taxon>
        <taxon>Prymnesiophyceae</taxon>
        <taxon>Isochrysidales</taxon>
        <taxon>Noelaerhabdaceae</taxon>
        <taxon>Emiliania</taxon>
    </lineage>
</organism>
<protein>
    <recommendedName>
        <fullName evidence="5">Ion transport domain-containing protein</fullName>
    </recommendedName>
</protein>
<feature type="transmembrane region" description="Helical" evidence="1">
    <location>
        <begin position="32"/>
        <end position="55"/>
    </location>
</feature>
<dbReference type="EnsemblProtists" id="EOD37096">
    <property type="protein sequence ID" value="EOD37096"/>
    <property type="gene ID" value="EMIHUDRAFT_252216"/>
</dbReference>
<keyword evidence="1" id="KW-0472">Membrane</keyword>
<keyword evidence="1" id="KW-0812">Transmembrane</keyword>
<dbReference type="AlphaFoldDB" id="A0A0D3KMW1"/>
<dbReference type="GO" id="GO:0030001">
    <property type="term" value="P:metal ion transport"/>
    <property type="evidence" value="ECO:0007669"/>
    <property type="project" value="TreeGrafter"/>
</dbReference>
<evidence type="ECO:0000313" key="4">
    <source>
        <dbReference type="Proteomes" id="UP000013827"/>
    </source>
</evidence>
<dbReference type="KEGG" id="ehx:EMIHUDRAFT_252216"/>
<evidence type="ECO:0000256" key="2">
    <source>
        <dbReference type="SAM" id="SignalP"/>
    </source>
</evidence>
<dbReference type="GO" id="GO:0005886">
    <property type="term" value="C:plasma membrane"/>
    <property type="evidence" value="ECO:0007669"/>
    <property type="project" value="TreeGrafter"/>
</dbReference>
<dbReference type="HOGENOM" id="CLU_984962_0_0_1"/>
<keyword evidence="1" id="KW-1133">Transmembrane helix</keyword>
<dbReference type="GeneID" id="17282367"/>